<reference evidence="1" key="1">
    <citation type="journal article" date="2019" name="bioRxiv">
        <title>The Genome of the Zebra Mussel, Dreissena polymorpha: A Resource for Invasive Species Research.</title>
        <authorList>
            <person name="McCartney M.A."/>
            <person name="Auch B."/>
            <person name="Kono T."/>
            <person name="Mallez S."/>
            <person name="Zhang Y."/>
            <person name="Obille A."/>
            <person name="Becker A."/>
            <person name="Abrahante J.E."/>
            <person name="Garbe J."/>
            <person name="Badalamenti J.P."/>
            <person name="Herman A."/>
            <person name="Mangelson H."/>
            <person name="Liachko I."/>
            <person name="Sullivan S."/>
            <person name="Sone E.D."/>
            <person name="Koren S."/>
            <person name="Silverstein K.A.T."/>
            <person name="Beckman K.B."/>
            <person name="Gohl D.M."/>
        </authorList>
    </citation>
    <scope>NUCLEOTIDE SEQUENCE</scope>
    <source>
        <strain evidence="1">Duluth1</strain>
        <tissue evidence="1">Whole animal</tissue>
    </source>
</reference>
<protein>
    <submittedName>
        <fullName evidence="1">Uncharacterized protein</fullName>
    </submittedName>
</protein>
<dbReference type="AlphaFoldDB" id="A0A9D4R4B2"/>
<dbReference type="Proteomes" id="UP000828390">
    <property type="component" value="Unassembled WGS sequence"/>
</dbReference>
<proteinExistence type="predicted"/>
<evidence type="ECO:0000313" key="1">
    <source>
        <dbReference type="EMBL" id="KAH3853723.1"/>
    </source>
</evidence>
<gene>
    <name evidence="1" type="ORF">DPMN_096255</name>
</gene>
<sequence>LPTLVSRKLPYPMAEMFLKGQGPSSNYADITFETKVLCKSHNDCAKHQTSRVSKGLTIPML</sequence>
<dbReference type="EMBL" id="JAIWYP010000003">
    <property type="protein sequence ID" value="KAH3853723.1"/>
    <property type="molecule type" value="Genomic_DNA"/>
</dbReference>
<name>A0A9D4R4B2_DREPO</name>
<evidence type="ECO:0000313" key="2">
    <source>
        <dbReference type="Proteomes" id="UP000828390"/>
    </source>
</evidence>
<keyword evidence="2" id="KW-1185">Reference proteome</keyword>
<feature type="non-terminal residue" evidence="1">
    <location>
        <position position="1"/>
    </location>
</feature>
<organism evidence="1 2">
    <name type="scientific">Dreissena polymorpha</name>
    <name type="common">Zebra mussel</name>
    <name type="synonym">Mytilus polymorpha</name>
    <dbReference type="NCBI Taxonomy" id="45954"/>
    <lineage>
        <taxon>Eukaryota</taxon>
        <taxon>Metazoa</taxon>
        <taxon>Spiralia</taxon>
        <taxon>Lophotrochozoa</taxon>
        <taxon>Mollusca</taxon>
        <taxon>Bivalvia</taxon>
        <taxon>Autobranchia</taxon>
        <taxon>Heteroconchia</taxon>
        <taxon>Euheterodonta</taxon>
        <taxon>Imparidentia</taxon>
        <taxon>Neoheterodontei</taxon>
        <taxon>Myida</taxon>
        <taxon>Dreissenoidea</taxon>
        <taxon>Dreissenidae</taxon>
        <taxon>Dreissena</taxon>
    </lineage>
</organism>
<accession>A0A9D4R4B2</accession>
<comment type="caution">
    <text evidence="1">The sequence shown here is derived from an EMBL/GenBank/DDBJ whole genome shotgun (WGS) entry which is preliminary data.</text>
</comment>
<reference evidence="1" key="2">
    <citation type="submission" date="2020-11" db="EMBL/GenBank/DDBJ databases">
        <authorList>
            <person name="McCartney M.A."/>
            <person name="Auch B."/>
            <person name="Kono T."/>
            <person name="Mallez S."/>
            <person name="Becker A."/>
            <person name="Gohl D.M."/>
            <person name="Silverstein K.A.T."/>
            <person name="Koren S."/>
            <person name="Bechman K.B."/>
            <person name="Herman A."/>
            <person name="Abrahante J.E."/>
            <person name="Garbe J."/>
        </authorList>
    </citation>
    <scope>NUCLEOTIDE SEQUENCE</scope>
    <source>
        <strain evidence="1">Duluth1</strain>
        <tissue evidence="1">Whole animal</tissue>
    </source>
</reference>